<dbReference type="OrthoDB" id="10013825at2759"/>
<organism evidence="1 2">
    <name type="scientific">Mucor plumbeus</name>
    <dbReference type="NCBI Taxonomy" id="97098"/>
    <lineage>
        <taxon>Eukaryota</taxon>
        <taxon>Fungi</taxon>
        <taxon>Fungi incertae sedis</taxon>
        <taxon>Mucoromycota</taxon>
        <taxon>Mucoromycotina</taxon>
        <taxon>Mucoromycetes</taxon>
        <taxon>Mucorales</taxon>
        <taxon>Mucorineae</taxon>
        <taxon>Mucoraceae</taxon>
        <taxon>Mucor</taxon>
    </lineage>
</organism>
<dbReference type="PANTHER" id="PTHR39600:SF1">
    <property type="entry name" value="PEPTIDASE INHIBITOR I78 FAMILY PROTEIN"/>
    <property type="match status" value="1"/>
</dbReference>
<gene>
    <name evidence="1" type="ORF">INT46_001227</name>
</gene>
<name>A0A8H7QQ87_9FUNG</name>
<dbReference type="PANTHER" id="PTHR39600">
    <property type="entry name" value="PEPTIDASE INHIBITOR I78 FAMILY PROTEIN"/>
    <property type="match status" value="1"/>
</dbReference>
<dbReference type="Proteomes" id="UP000650833">
    <property type="component" value="Unassembled WGS sequence"/>
</dbReference>
<sequence length="76" mass="9107">MESKNSHEWEKKLIGKILLDDNTEHSFSNDEVVRMKDLPAYNRVLLPNSIMTRDYQIDRLNVHIDDNRKVERVYYG</sequence>
<comment type="caution">
    <text evidence="1">The sequence shown here is derived from an EMBL/GenBank/DDBJ whole genome shotgun (WGS) entry which is preliminary data.</text>
</comment>
<evidence type="ECO:0000313" key="2">
    <source>
        <dbReference type="Proteomes" id="UP000650833"/>
    </source>
</evidence>
<reference evidence="1" key="1">
    <citation type="submission" date="2020-12" db="EMBL/GenBank/DDBJ databases">
        <title>Metabolic potential, ecology and presence of endohyphal bacteria is reflected in genomic diversity of Mucoromycotina.</title>
        <authorList>
            <person name="Muszewska A."/>
            <person name="Okrasinska A."/>
            <person name="Steczkiewicz K."/>
            <person name="Drgas O."/>
            <person name="Orlowska M."/>
            <person name="Perlinska-Lenart U."/>
            <person name="Aleksandrzak-Piekarczyk T."/>
            <person name="Szatraj K."/>
            <person name="Zielenkiewicz U."/>
            <person name="Pilsyk S."/>
            <person name="Malc E."/>
            <person name="Mieczkowski P."/>
            <person name="Kruszewska J.S."/>
            <person name="Biernat P."/>
            <person name="Pawlowska J."/>
        </authorList>
    </citation>
    <scope>NUCLEOTIDE SEQUENCE</scope>
    <source>
        <strain evidence="1">CBS 226.32</strain>
    </source>
</reference>
<dbReference type="Gene3D" id="3.30.10.10">
    <property type="entry name" value="Trypsin Inhibitor V, subunit A"/>
    <property type="match status" value="1"/>
</dbReference>
<proteinExistence type="predicted"/>
<evidence type="ECO:0000313" key="1">
    <source>
        <dbReference type="EMBL" id="KAG2196482.1"/>
    </source>
</evidence>
<keyword evidence="2" id="KW-1185">Reference proteome</keyword>
<accession>A0A8H7QQ87</accession>
<dbReference type="AlphaFoldDB" id="A0A8H7QQ87"/>
<dbReference type="EMBL" id="JAEPRC010000474">
    <property type="protein sequence ID" value="KAG2196482.1"/>
    <property type="molecule type" value="Genomic_DNA"/>
</dbReference>
<protein>
    <submittedName>
        <fullName evidence="1">Uncharacterized protein</fullName>
    </submittedName>
</protein>